<dbReference type="RefSeq" id="WP_170291949.1">
    <property type="nucleotide sequence ID" value="NZ_WNKU01000015.1"/>
</dbReference>
<dbReference type="Pfam" id="PF00085">
    <property type="entry name" value="Thioredoxin"/>
    <property type="match status" value="1"/>
</dbReference>
<comment type="similarity">
    <text evidence="1 8">Belongs to the thioredoxin family.</text>
</comment>
<evidence type="ECO:0000256" key="6">
    <source>
        <dbReference type="ARBA" id="ARBA00023284"/>
    </source>
</evidence>
<dbReference type="Gene3D" id="3.40.30.10">
    <property type="entry name" value="Glutaredoxin"/>
    <property type="match status" value="1"/>
</dbReference>
<dbReference type="PROSITE" id="PS00194">
    <property type="entry name" value="THIOREDOXIN_1"/>
    <property type="match status" value="1"/>
</dbReference>
<feature type="site" description="Deprotonates C-terminal active site Cys" evidence="9">
    <location>
        <position position="28"/>
    </location>
</feature>
<dbReference type="PRINTS" id="PR00421">
    <property type="entry name" value="THIOREDOXIN"/>
</dbReference>
<evidence type="ECO:0000256" key="4">
    <source>
        <dbReference type="ARBA" id="ARBA00022982"/>
    </source>
</evidence>
<name>A0A6I3SLQ4_HELMO</name>
<feature type="active site" description="Nucleophile" evidence="9">
    <location>
        <position position="37"/>
    </location>
</feature>
<evidence type="ECO:0000256" key="1">
    <source>
        <dbReference type="ARBA" id="ARBA00008987"/>
    </source>
</evidence>
<evidence type="ECO:0000259" key="11">
    <source>
        <dbReference type="PROSITE" id="PS51352"/>
    </source>
</evidence>
<dbReference type="PANTHER" id="PTHR45663:SF11">
    <property type="entry name" value="GEO12009P1"/>
    <property type="match status" value="1"/>
</dbReference>
<proteinExistence type="inferred from homology"/>
<keyword evidence="4" id="KW-0249">Electron transport</keyword>
<gene>
    <name evidence="12" type="primary">trxA</name>
    <name evidence="12" type="ORF">GJ688_12910</name>
</gene>
<evidence type="ECO:0000256" key="7">
    <source>
        <dbReference type="NCBIfam" id="TIGR01068"/>
    </source>
</evidence>
<reference evidence="12 13" key="1">
    <citation type="submission" date="2019-11" db="EMBL/GenBank/DDBJ databases">
        <title>Whole-genome sequence of a the green, strictly anaerobic photosynthetic bacterium Heliobacillus mobilis DSM 6151.</title>
        <authorList>
            <person name="Kyndt J.A."/>
            <person name="Meyer T.E."/>
        </authorList>
    </citation>
    <scope>NUCLEOTIDE SEQUENCE [LARGE SCALE GENOMIC DNA]</scope>
    <source>
        <strain evidence="12 13">DSM 6151</strain>
    </source>
</reference>
<feature type="site" description="Contributes to redox potential value" evidence="9">
    <location>
        <position position="35"/>
    </location>
</feature>
<dbReference type="FunFam" id="3.40.30.10:FF:000001">
    <property type="entry name" value="Thioredoxin"/>
    <property type="match status" value="1"/>
</dbReference>
<evidence type="ECO:0000256" key="5">
    <source>
        <dbReference type="ARBA" id="ARBA00023157"/>
    </source>
</evidence>
<comment type="caution">
    <text evidence="12">The sequence shown here is derived from an EMBL/GenBank/DDBJ whole genome shotgun (WGS) entry which is preliminary data.</text>
</comment>
<evidence type="ECO:0000313" key="12">
    <source>
        <dbReference type="EMBL" id="MTV49873.1"/>
    </source>
</evidence>
<dbReference type="InterPro" id="IPR005746">
    <property type="entry name" value="Thioredoxin"/>
</dbReference>
<feature type="domain" description="Thioredoxin" evidence="11">
    <location>
        <begin position="1"/>
        <end position="109"/>
    </location>
</feature>
<dbReference type="GO" id="GO:0005829">
    <property type="term" value="C:cytosol"/>
    <property type="evidence" value="ECO:0007669"/>
    <property type="project" value="TreeGrafter"/>
</dbReference>
<evidence type="ECO:0000256" key="8">
    <source>
        <dbReference type="PIRNR" id="PIRNR000077"/>
    </source>
</evidence>
<keyword evidence="5 10" id="KW-1015">Disulfide bond</keyword>
<dbReference type="PIRSF" id="PIRSF000077">
    <property type="entry name" value="Thioredoxin"/>
    <property type="match status" value="1"/>
</dbReference>
<evidence type="ECO:0000313" key="13">
    <source>
        <dbReference type="Proteomes" id="UP000430670"/>
    </source>
</evidence>
<evidence type="ECO:0000256" key="10">
    <source>
        <dbReference type="PIRSR" id="PIRSR000077-4"/>
    </source>
</evidence>
<evidence type="ECO:0000256" key="2">
    <source>
        <dbReference type="ARBA" id="ARBA00020570"/>
    </source>
</evidence>
<keyword evidence="13" id="KW-1185">Reference proteome</keyword>
<dbReference type="SUPFAM" id="SSF52833">
    <property type="entry name" value="Thioredoxin-like"/>
    <property type="match status" value="1"/>
</dbReference>
<dbReference type="CDD" id="cd02947">
    <property type="entry name" value="TRX_family"/>
    <property type="match status" value="1"/>
</dbReference>
<protein>
    <recommendedName>
        <fullName evidence="2 7">Thioredoxin</fullName>
    </recommendedName>
</protein>
<dbReference type="Proteomes" id="UP000430670">
    <property type="component" value="Unassembled WGS sequence"/>
</dbReference>
<feature type="disulfide bond" description="Redox-active" evidence="10">
    <location>
        <begin position="34"/>
        <end position="37"/>
    </location>
</feature>
<keyword evidence="3" id="KW-0813">Transport</keyword>
<dbReference type="InterPro" id="IPR036249">
    <property type="entry name" value="Thioredoxin-like_sf"/>
</dbReference>
<dbReference type="GO" id="GO:0015035">
    <property type="term" value="F:protein-disulfide reductase activity"/>
    <property type="evidence" value="ECO:0007669"/>
    <property type="project" value="UniProtKB-UniRule"/>
</dbReference>
<dbReference type="PANTHER" id="PTHR45663">
    <property type="entry name" value="GEO12009P1"/>
    <property type="match status" value="1"/>
</dbReference>
<evidence type="ECO:0000256" key="9">
    <source>
        <dbReference type="PIRSR" id="PIRSR000077-1"/>
    </source>
</evidence>
<sequence length="109" mass="12017">MASANVLTLTDENFQSTVLEADKTVLVDFWADWCGPCKMMTPIIDKLADQLDGKALIGKLNIDENRHTPAKYGIRSIPTLLIFKNGQVVDQSVGAKTNAQVRSLLEKNL</sequence>
<accession>A0A6I3SLQ4</accession>
<dbReference type="PROSITE" id="PS51352">
    <property type="entry name" value="THIOREDOXIN_2"/>
    <property type="match status" value="1"/>
</dbReference>
<evidence type="ECO:0000256" key="3">
    <source>
        <dbReference type="ARBA" id="ARBA00022448"/>
    </source>
</evidence>
<keyword evidence="6 10" id="KW-0676">Redox-active center</keyword>
<dbReference type="InterPro" id="IPR013766">
    <property type="entry name" value="Thioredoxin_domain"/>
</dbReference>
<dbReference type="InterPro" id="IPR017937">
    <property type="entry name" value="Thioredoxin_CS"/>
</dbReference>
<dbReference type="GO" id="GO:0045454">
    <property type="term" value="P:cell redox homeostasis"/>
    <property type="evidence" value="ECO:0007669"/>
    <property type="project" value="TreeGrafter"/>
</dbReference>
<dbReference type="AlphaFoldDB" id="A0A6I3SLQ4"/>
<dbReference type="EMBL" id="WNKU01000015">
    <property type="protein sequence ID" value="MTV49873.1"/>
    <property type="molecule type" value="Genomic_DNA"/>
</dbReference>
<organism evidence="12 13">
    <name type="scientific">Heliobacterium mobile</name>
    <name type="common">Heliobacillus mobilis</name>
    <dbReference type="NCBI Taxonomy" id="28064"/>
    <lineage>
        <taxon>Bacteria</taxon>
        <taxon>Bacillati</taxon>
        <taxon>Bacillota</taxon>
        <taxon>Clostridia</taxon>
        <taxon>Eubacteriales</taxon>
        <taxon>Heliobacteriaceae</taxon>
        <taxon>Heliobacterium</taxon>
    </lineage>
</organism>
<dbReference type="NCBIfam" id="TIGR01068">
    <property type="entry name" value="thioredoxin"/>
    <property type="match status" value="1"/>
</dbReference>
<feature type="active site" description="Nucleophile" evidence="9">
    <location>
        <position position="34"/>
    </location>
</feature>
<feature type="site" description="Contributes to redox potential value" evidence="9">
    <location>
        <position position="36"/>
    </location>
</feature>